<organism evidence="2">
    <name type="scientific">marine sediment metagenome</name>
    <dbReference type="NCBI Taxonomy" id="412755"/>
    <lineage>
        <taxon>unclassified sequences</taxon>
        <taxon>metagenomes</taxon>
        <taxon>ecological metagenomes</taxon>
    </lineage>
</organism>
<evidence type="ECO:0000313" key="2">
    <source>
        <dbReference type="EMBL" id="KKL71712.1"/>
    </source>
</evidence>
<accession>A0A0F9H998</accession>
<name>A0A0F9H998_9ZZZZ</name>
<dbReference type="Pfam" id="PF18480">
    <property type="entry name" value="DUF5615"/>
    <property type="match status" value="1"/>
</dbReference>
<comment type="caution">
    <text evidence="2">The sequence shown here is derived from an EMBL/GenBank/DDBJ whole genome shotgun (WGS) entry which is preliminary data.</text>
</comment>
<proteinExistence type="predicted"/>
<reference evidence="2" key="1">
    <citation type="journal article" date="2015" name="Nature">
        <title>Complex archaea that bridge the gap between prokaryotes and eukaryotes.</title>
        <authorList>
            <person name="Spang A."/>
            <person name="Saw J.H."/>
            <person name="Jorgensen S.L."/>
            <person name="Zaremba-Niedzwiedzka K."/>
            <person name="Martijn J."/>
            <person name="Lind A.E."/>
            <person name="van Eijk R."/>
            <person name="Schleper C."/>
            <person name="Guy L."/>
            <person name="Ettema T.J."/>
        </authorList>
    </citation>
    <scope>NUCLEOTIDE SEQUENCE</scope>
</reference>
<dbReference type="AlphaFoldDB" id="A0A0F9H998"/>
<gene>
    <name evidence="2" type="ORF">LCGC14_2092140</name>
</gene>
<sequence>MKIKLDENMPARLAEVLNRLDHQVKTVPDEGLAGHNDEDIWTAAQSEGRFLITQDLDFF</sequence>
<protein>
    <recommendedName>
        <fullName evidence="1">DUF5615 domain-containing protein</fullName>
    </recommendedName>
</protein>
<dbReference type="EMBL" id="LAZR01025505">
    <property type="protein sequence ID" value="KKL71712.1"/>
    <property type="molecule type" value="Genomic_DNA"/>
</dbReference>
<evidence type="ECO:0000259" key="1">
    <source>
        <dbReference type="Pfam" id="PF18480"/>
    </source>
</evidence>
<dbReference type="InterPro" id="IPR041049">
    <property type="entry name" value="DUF5615"/>
</dbReference>
<feature type="domain" description="DUF5615" evidence="1">
    <location>
        <begin position="1"/>
        <end position="58"/>
    </location>
</feature>